<evidence type="ECO:0000313" key="3">
    <source>
        <dbReference type="Proteomes" id="UP000000493"/>
    </source>
</evidence>
<keyword evidence="1" id="KW-0812">Transmembrane</keyword>
<keyword evidence="1" id="KW-1133">Transmembrane helix</keyword>
<proteinExistence type="predicted"/>
<gene>
    <name evidence="2" type="ordered locus">Runsl_0778</name>
</gene>
<organism evidence="2 3">
    <name type="scientific">Runella slithyformis (strain ATCC 29530 / DSM 19594 / LMG 11500 / NCIMB 11436 / LSU 4)</name>
    <dbReference type="NCBI Taxonomy" id="761193"/>
    <lineage>
        <taxon>Bacteria</taxon>
        <taxon>Pseudomonadati</taxon>
        <taxon>Bacteroidota</taxon>
        <taxon>Cytophagia</taxon>
        <taxon>Cytophagales</taxon>
        <taxon>Spirosomataceae</taxon>
        <taxon>Runella</taxon>
    </lineage>
</organism>
<dbReference type="KEGG" id="rsi:Runsl_0778"/>
<dbReference type="AlphaFoldDB" id="A0A7U4E4J7"/>
<reference evidence="3" key="1">
    <citation type="submission" date="2011-06" db="EMBL/GenBank/DDBJ databases">
        <title>The complete genome of chromosome of Runella slithyformis DSM 19594.</title>
        <authorList>
            <consortium name="US DOE Joint Genome Institute (JGI-PGF)"/>
            <person name="Lucas S."/>
            <person name="Han J."/>
            <person name="Lapidus A."/>
            <person name="Bruce D."/>
            <person name="Goodwin L."/>
            <person name="Pitluck S."/>
            <person name="Peters L."/>
            <person name="Kyrpides N."/>
            <person name="Mavromatis K."/>
            <person name="Ivanova N."/>
            <person name="Ovchinnikova G."/>
            <person name="Zhang X."/>
            <person name="Misra M."/>
            <person name="Detter J.C."/>
            <person name="Tapia R."/>
            <person name="Han C."/>
            <person name="Land M."/>
            <person name="Hauser L."/>
            <person name="Markowitz V."/>
            <person name="Cheng J.-F."/>
            <person name="Hugenholtz P."/>
            <person name="Woyke T."/>
            <person name="Wu D."/>
            <person name="Tindall B."/>
            <person name="Faehrich R."/>
            <person name="Brambilla E."/>
            <person name="Klenk H.-P."/>
            <person name="Eisen J.A."/>
        </authorList>
    </citation>
    <scope>NUCLEOTIDE SEQUENCE [LARGE SCALE GENOMIC DNA]</scope>
    <source>
        <strain evidence="3">ATCC 29530 / DSM 19594 / LMG 11500 / NCIMB 11436 / LSU 4</strain>
    </source>
</reference>
<evidence type="ECO:0000313" key="2">
    <source>
        <dbReference type="EMBL" id="AEI47218.1"/>
    </source>
</evidence>
<evidence type="ECO:0008006" key="4">
    <source>
        <dbReference type="Google" id="ProtNLM"/>
    </source>
</evidence>
<protein>
    <recommendedName>
        <fullName evidence="4">DUF3784 domain-containing protein</fullName>
    </recommendedName>
</protein>
<reference evidence="2 3" key="2">
    <citation type="journal article" date="2012" name="Stand. Genomic Sci.">
        <title>Complete genome sequence of the aquatic bacterium Runella slithyformis type strain (LSU 4(T)).</title>
        <authorList>
            <person name="Copeland A."/>
            <person name="Zhang X."/>
            <person name="Misra M."/>
            <person name="Lapidus A."/>
            <person name="Nolan M."/>
            <person name="Lucas S."/>
            <person name="Deshpande S."/>
            <person name="Cheng J.F."/>
            <person name="Tapia R."/>
            <person name="Goodwin L.A."/>
            <person name="Pitluck S."/>
            <person name="Liolios K."/>
            <person name="Pagani I."/>
            <person name="Ivanova N."/>
            <person name="Mikhailova N."/>
            <person name="Pati A."/>
            <person name="Chen A."/>
            <person name="Palaniappan K."/>
            <person name="Land M."/>
            <person name="Hauser L."/>
            <person name="Pan C."/>
            <person name="Jeffries C.D."/>
            <person name="Detter J.C."/>
            <person name="Brambilla E.M."/>
            <person name="Rohde M."/>
            <person name="Djao O.D."/>
            <person name="Goker M."/>
            <person name="Sikorski J."/>
            <person name="Tindall B.J."/>
            <person name="Woyke T."/>
            <person name="Bristow J."/>
            <person name="Eisen J.A."/>
            <person name="Markowitz V."/>
            <person name="Hugenholtz P."/>
            <person name="Kyrpides N.C."/>
            <person name="Klenk H.P."/>
            <person name="Mavromatis K."/>
        </authorList>
    </citation>
    <scope>NUCLEOTIDE SEQUENCE [LARGE SCALE GENOMIC DNA]</scope>
    <source>
        <strain evidence="3">ATCC 29530 / DSM 19594 / LMG 11500 / NCIMB 11436 / LSU 4</strain>
    </source>
</reference>
<feature type="transmembrane region" description="Helical" evidence="1">
    <location>
        <begin position="78"/>
        <end position="98"/>
    </location>
</feature>
<dbReference type="Pfam" id="PF12650">
    <property type="entry name" value="DUF3784"/>
    <property type="match status" value="1"/>
</dbReference>
<dbReference type="InterPro" id="IPR017259">
    <property type="entry name" value="UCP037672"/>
</dbReference>
<dbReference type="RefSeq" id="WP_013926540.1">
    <property type="nucleotide sequence ID" value="NC_015703.1"/>
</dbReference>
<dbReference type="Proteomes" id="UP000000493">
    <property type="component" value="Chromosome"/>
</dbReference>
<sequence>MIDLWILVGCGCLLIGLGLFVWKKQAIYLLSNFPHDPNQLTDPKGLARWAGIFLILMGLAAFITVGLSWWLSGTEYEAAFIAFFILSILLLTIVYLIGGQRFVKK</sequence>
<dbReference type="EMBL" id="CP002859">
    <property type="protein sequence ID" value="AEI47218.1"/>
    <property type="molecule type" value="Genomic_DNA"/>
</dbReference>
<feature type="transmembrane region" description="Helical" evidence="1">
    <location>
        <begin position="49"/>
        <end position="72"/>
    </location>
</feature>
<feature type="transmembrane region" description="Helical" evidence="1">
    <location>
        <begin position="6"/>
        <end position="22"/>
    </location>
</feature>
<keyword evidence="3" id="KW-1185">Reference proteome</keyword>
<name>A0A7U4E4J7_RUNSL</name>
<evidence type="ECO:0000256" key="1">
    <source>
        <dbReference type="SAM" id="Phobius"/>
    </source>
</evidence>
<accession>A0A7U4E4J7</accession>
<keyword evidence="1" id="KW-0472">Membrane</keyword>